<keyword evidence="10" id="KW-0720">Serine protease</keyword>
<keyword evidence="6" id="KW-0964">Secreted</keyword>
<protein>
    <recommendedName>
        <fullName evidence="4">dipeptidyl-peptidase IV</fullName>
        <ecNumber evidence="4">3.4.14.5</ecNumber>
    </recommendedName>
    <alternativeName>
        <fullName evidence="12">Dipeptidyl peptidase IV</fullName>
    </alternativeName>
</protein>
<evidence type="ECO:0000259" key="14">
    <source>
        <dbReference type="Pfam" id="PF00326"/>
    </source>
</evidence>
<dbReference type="InterPro" id="IPR029058">
    <property type="entry name" value="AB_hydrolase_fold"/>
</dbReference>
<dbReference type="InterPro" id="IPR002469">
    <property type="entry name" value="Peptidase_S9B_N"/>
</dbReference>
<dbReference type="GO" id="GO:0006508">
    <property type="term" value="P:proteolysis"/>
    <property type="evidence" value="ECO:0007669"/>
    <property type="project" value="UniProtKB-KW"/>
</dbReference>
<evidence type="ECO:0000256" key="5">
    <source>
        <dbReference type="ARBA" id="ARBA00022438"/>
    </source>
</evidence>
<reference evidence="16 17" key="1">
    <citation type="submission" date="2023-08" db="EMBL/GenBank/DDBJ databases">
        <authorList>
            <person name="Palmer J.M."/>
        </authorList>
    </citation>
    <scope>NUCLEOTIDE SEQUENCE [LARGE SCALE GENOMIC DNA]</scope>
    <source>
        <strain evidence="16 17">TWF481</strain>
    </source>
</reference>
<name>A0AAV9W4B2_9PEZI</name>
<accession>A0AAV9W4B2</accession>
<feature type="domain" description="Dipeptidylpeptidase IV N-terminal" evidence="15">
    <location>
        <begin position="105"/>
        <end position="470"/>
    </location>
</feature>
<organism evidence="16 17">
    <name type="scientific">Arthrobotrys musiformis</name>
    <dbReference type="NCBI Taxonomy" id="47236"/>
    <lineage>
        <taxon>Eukaryota</taxon>
        <taxon>Fungi</taxon>
        <taxon>Dikarya</taxon>
        <taxon>Ascomycota</taxon>
        <taxon>Pezizomycotina</taxon>
        <taxon>Orbiliomycetes</taxon>
        <taxon>Orbiliales</taxon>
        <taxon>Orbiliaceae</taxon>
        <taxon>Arthrobotrys</taxon>
    </lineage>
</organism>
<feature type="chain" id="PRO_5043979098" description="dipeptidyl-peptidase IV" evidence="13">
    <location>
        <begin position="20"/>
        <end position="801"/>
    </location>
</feature>
<dbReference type="Gene3D" id="3.40.50.1820">
    <property type="entry name" value="alpha/beta hydrolase"/>
    <property type="match status" value="1"/>
</dbReference>
<evidence type="ECO:0000256" key="8">
    <source>
        <dbReference type="ARBA" id="ARBA00022729"/>
    </source>
</evidence>
<dbReference type="InterPro" id="IPR001375">
    <property type="entry name" value="Peptidase_S9_cat"/>
</dbReference>
<feature type="signal peptide" evidence="13">
    <location>
        <begin position="1"/>
        <end position="19"/>
    </location>
</feature>
<feature type="domain" description="Peptidase S9 prolyl oligopeptidase catalytic" evidence="14">
    <location>
        <begin position="554"/>
        <end position="744"/>
    </location>
</feature>
<evidence type="ECO:0000256" key="2">
    <source>
        <dbReference type="ARBA" id="ARBA00004613"/>
    </source>
</evidence>
<dbReference type="PANTHER" id="PTHR11731">
    <property type="entry name" value="PROTEASE FAMILY S9B,C DIPEPTIDYL-PEPTIDASE IV-RELATED"/>
    <property type="match status" value="1"/>
</dbReference>
<evidence type="ECO:0000256" key="7">
    <source>
        <dbReference type="ARBA" id="ARBA00022670"/>
    </source>
</evidence>
<evidence type="ECO:0000256" key="1">
    <source>
        <dbReference type="ARBA" id="ARBA00001257"/>
    </source>
</evidence>
<dbReference type="SUPFAM" id="SSF53474">
    <property type="entry name" value="alpha/beta-Hydrolases"/>
    <property type="match status" value="1"/>
</dbReference>
<evidence type="ECO:0000256" key="13">
    <source>
        <dbReference type="SAM" id="SignalP"/>
    </source>
</evidence>
<keyword evidence="11" id="KW-0325">Glycoprotein</keyword>
<evidence type="ECO:0000256" key="11">
    <source>
        <dbReference type="ARBA" id="ARBA00023180"/>
    </source>
</evidence>
<gene>
    <name evidence="16" type="primary">DPP4</name>
    <name evidence="16" type="ORF">TWF481_009588</name>
</gene>
<dbReference type="Gene3D" id="2.140.10.30">
    <property type="entry name" value="Dipeptidylpeptidase IV, N-terminal domain"/>
    <property type="match status" value="1"/>
</dbReference>
<evidence type="ECO:0000313" key="17">
    <source>
        <dbReference type="Proteomes" id="UP001370758"/>
    </source>
</evidence>
<proteinExistence type="inferred from homology"/>
<evidence type="ECO:0000256" key="6">
    <source>
        <dbReference type="ARBA" id="ARBA00022525"/>
    </source>
</evidence>
<evidence type="ECO:0000256" key="9">
    <source>
        <dbReference type="ARBA" id="ARBA00022801"/>
    </source>
</evidence>
<dbReference type="GO" id="GO:0004177">
    <property type="term" value="F:aminopeptidase activity"/>
    <property type="evidence" value="ECO:0007669"/>
    <property type="project" value="UniProtKB-KW"/>
</dbReference>
<keyword evidence="5" id="KW-0031">Aminopeptidase</keyword>
<evidence type="ECO:0000256" key="3">
    <source>
        <dbReference type="ARBA" id="ARBA00006150"/>
    </source>
</evidence>
<comment type="catalytic activity">
    <reaction evidence="1">
        <text>Release of an N-terminal dipeptide, Xaa-Yaa-|-Zaa-, from a polypeptide, preferentially when Yaa is Pro, provided Zaa is neither Pro nor hydroxyproline.</text>
        <dbReference type="EC" id="3.4.14.5"/>
    </reaction>
</comment>
<dbReference type="GO" id="GO:0005886">
    <property type="term" value="C:plasma membrane"/>
    <property type="evidence" value="ECO:0007669"/>
    <property type="project" value="TreeGrafter"/>
</dbReference>
<keyword evidence="17" id="KW-1185">Reference proteome</keyword>
<dbReference type="GO" id="GO:0008236">
    <property type="term" value="F:serine-type peptidase activity"/>
    <property type="evidence" value="ECO:0007669"/>
    <property type="project" value="UniProtKB-KW"/>
</dbReference>
<dbReference type="GO" id="GO:0008239">
    <property type="term" value="F:dipeptidyl-peptidase activity"/>
    <property type="evidence" value="ECO:0007669"/>
    <property type="project" value="UniProtKB-EC"/>
</dbReference>
<dbReference type="EMBL" id="JAVHJL010000006">
    <property type="protein sequence ID" value="KAK6501761.1"/>
    <property type="molecule type" value="Genomic_DNA"/>
</dbReference>
<evidence type="ECO:0000259" key="15">
    <source>
        <dbReference type="Pfam" id="PF00930"/>
    </source>
</evidence>
<keyword evidence="9" id="KW-0378">Hydrolase</keyword>
<dbReference type="GO" id="GO:0005576">
    <property type="term" value="C:extracellular region"/>
    <property type="evidence" value="ECO:0007669"/>
    <property type="project" value="UniProtKB-SubCell"/>
</dbReference>
<comment type="similarity">
    <text evidence="3">Belongs to the peptidase S9B family.</text>
</comment>
<dbReference type="AlphaFoldDB" id="A0AAV9W4B2"/>
<dbReference type="Pfam" id="PF00930">
    <property type="entry name" value="DPPIV_N"/>
    <property type="match status" value="1"/>
</dbReference>
<dbReference type="SUPFAM" id="SSF82171">
    <property type="entry name" value="DPP6 N-terminal domain-like"/>
    <property type="match status" value="1"/>
</dbReference>
<dbReference type="EC" id="3.4.14.5" evidence="4"/>
<dbReference type="PANTHER" id="PTHR11731:SF162">
    <property type="entry name" value="DIPEPTIDYL PEPTIDASE 4-RELATED"/>
    <property type="match status" value="1"/>
</dbReference>
<keyword evidence="8 13" id="KW-0732">Signal</keyword>
<comment type="subcellular location">
    <subcellularLocation>
        <location evidence="2">Secreted</location>
    </subcellularLocation>
</comment>
<evidence type="ECO:0000256" key="4">
    <source>
        <dbReference type="ARBA" id="ARBA00012062"/>
    </source>
</evidence>
<dbReference type="Proteomes" id="UP001370758">
    <property type="component" value="Unassembled WGS sequence"/>
</dbReference>
<comment type="caution">
    <text evidence="16">The sequence shown here is derived from an EMBL/GenBank/DDBJ whole genome shotgun (WGS) entry which is preliminary data.</text>
</comment>
<dbReference type="Pfam" id="PF00326">
    <property type="entry name" value="Peptidase_S9"/>
    <property type="match status" value="1"/>
</dbReference>
<evidence type="ECO:0000313" key="16">
    <source>
        <dbReference type="EMBL" id="KAK6501761.1"/>
    </source>
</evidence>
<keyword evidence="7" id="KW-0645">Protease</keyword>
<dbReference type="InterPro" id="IPR050278">
    <property type="entry name" value="Serine_Prot_S9B/DPPIV"/>
</dbReference>
<evidence type="ECO:0000256" key="12">
    <source>
        <dbReference type="ARBA" id="ARBA00030567"/>
    </source>
</evidence>
<sequence length="801" mass="90404">MKVSSIALALSLFGAFAQAIEPPRKPSQPQGGGSKILTYNETVLRPSFGARSTSVNWFAGGEDGTGLRLSDNGDIVFENFVTGKSEVFVPASRIPRGYAEYWIRPDLKKVLFAVNYLKQYRHSYFADYLILDVATGQTTPIAADQARDIQYAEFAPTGDAIAFVRGNNIFLNINGEVTQITKDGGPDTFNGVPDWVYEEEIFGERKTLWWSPDGQYVAYLRFDETGVETFRVPYYMNSQKVAPSYPRELELRYPKVGTTNPTVTFHLLEVSSLQQTEVPIDAFAKDDTVIGEVAWLTDAHSKVIVRAFNRVQDREKLVLVNVDTGKTKVVRQRDGSDGWLDNNIAITYIGTVDRRRNTRSTKIKEYYVDLSDHSGWNHIYLYPVDGGNAITLTRGRWEVTSILKVDTERQIIYFQSTKQHSTSRHIYSVSYKTDEVKALVDDSVPAAYTASFSSGAGFYLLTYRGPDVPYQELYSTNSSKPLRTVTDNLALYNKLKEYKLPKITYLELKHPEGFTINVMQRLPANFDPSKKYPVLFIPYGGPGAQQVSQAFSSLNWNAYIASDPELEFITWTVDGRGTGYKGRKFRSAVASHLGRYETQDQIFAARELIKMHSFVDKDKIGIWGWSYGGYLSSKVLEADSGLFNYAFIIAPVSDFRFYDSMYTERYMKTYEQNPAGYNETAVRKTAGFKNIKGKFSILHGTGDDNVHYQNAAALVDLLVGQGVGPDRMDMFAFTDSDHGISYNGAYQWLYKYLTGKLFEEKKRVVGQQELRHQWSKKGVPVGDTVPILNTLPVEKKTTVDV</sequence>
<dbReference type="FunFam" id="3.40.50.1820:FF:000003">
    <property type="entry name" value="Dipeptidyl peptidase 4"/>
    <property type="match status" value="1"/>
</dbReference>
<evidence type="ECO:0000256" key="10">
    <source>
        <dbReference type="ARBA" id="ARBA00022825"/>
    </source>
</evidence>